<dbReference type="GO" id="GO:0004807">
    <property type="term" value="F:triose-phosphate isomerase activity"/>
    <property type="evidence" value="ECO:0007669"/>
    <property type="project" value="UniProtKB-UniRule"/>
</dbReference>
<feature type="binding site" evidence="9">
    <location>
        <position position="171"/>
    </location>
    <ligand>
        <name>substrate</name>
    </ligand>
</feature>
<dbReference type="GO" id="GO:0006096">
    <property type="term" value="P:glycolytic process"/>
    <property type="evidence" value="ECO:0007669"/>
    <property type="project" value="UniProtKB-UniRule"/>
</dbReference>
<dbReference type="EC" id="5.3.1.1" evidence="3 9"/>
<evidence type="ECO:0000256" key="7">
    <source>
        <dbReference type="ARBA" id="ARBA00023152"/>
    </source>
</evidence>
<keyword evidence="6 9" id="KW-0963">Cytoplasm</keyword>
<dbReference type="GO" id="GO:0019563">
    <property type="term" value="P:glycerol catabolic process"/>
    <property type="evidence" value="ECO:0007669"/>
    <property type="project" value="TreeGrafter"/>
</dbReference>
<dbReference type="InterPro" id="IPR000652">
    <property type="entry name" value="Triosephosphate_isomerase"/>
</dbReference>
<dbReference type="UniPathway" id="UPA00138"/>
<evidence type="ECO:0000256" key="9">
    <source>
        <dbReference type="HAMAP-Rule" id="MF_00147"/>
    </source>
</evidence>
<dbReference type="UniPathway" id="UPA00109">
    <property type="reaction ID" value="UER00189"/>
</dbReference>
<feature type="binding site" evidence="9">
    <location>
        <begin position="233"/>
        <end position="234"/>
    </location>
    <ligand>
        <name>substrate</name>
    </ligand>
</feature>
<dbReference type="Pfam" id="PF00121">
    <property type="entry name" value="TIM"/>
    <property type="match status" value="1"/>
</dbReference>
<dbReference type="PROSITE" id="PS51440">
    <property type="entry name" value="TIM_2"/>
    <property type="match status" value="1"/>
</dbReference>
<keyword evidence="5 9" id="KW-0312">Gluconeogenesis</keyword>
<dbReference type="PROSITE" id="PS00171">
    <property type="entry name" value="TIM_1"/>
    <property type="match status" value="1"/>
</dbReference>
<dbReference type="NCBIfam" id="TIGR00419">
    <property type="entry name" value="tim"/>
    <property type="match status" value="1"/>
</dbReference>
<dbReference type="CDD" id="cd00311">
    <property type="entry name" value="TIM"/>
    <property type="match status" value="1"/>
</dbReference>
<evidence type="ECO:0000256" key="4">
    <source>
        <dbReference type="ARBA" id="ARBA00019397"/>
    </source>
</evidence>
<evidence type="ECO:0000256" key="1">
    <source>
        <dbReference type="ARBA" id="ARBA00004680"/>
    </source>
</evidence>
<comment type="subcellular location">
    <subcellularLocation>
        <location evidence="9 10">Cytoplasm</location>
    </subcellularLocation>
</comment>
<evidence type="ECO:0000256" key="8">
    <source>
        <dbReference type="ARBA" id="ARBA00023235"/>
    </source>
</evidence>
<dbReference type="PANTHER" id="PTHR21139:SF42">
    <property type="entry name" value="TRIOSEPHOSPHATE ISOMERASE"/>
    <property type="match status" value="1"/>
</dbReference>
<dbReference type="InterPro" id="IPR035990">
    <property type="entry name" value="TIM_sf"/>
</dbReference>
<feature type="binding site" evidence="9">
    <location>
        <begin position="9"/>
        <end position="11"/>
    </location>
    <ligand>
        <name>substrate</name>
    </ligand>
</feature>
<evidence type="ECO:0000256" key="3">
    <source>
        <dbReference type="ARBA" id="ARBA00011940"/>
    </source>
</evidence>
<evidence type="ECO:0000256" key="2">
    <source>
        <dbReference type="ARBA" id="ARBA00007422"/>
    </source>
</evidence>
<dbReference type="InterPro" id="IPR020861">
    <property type="entry name" value="Triosephosphate_isomerase_AS"/>
</dbReference>
<dbReference type="Gene3D" id="3.20.20.70">
    <property type="entry name" value="Aldolase class I"/>
    <property type="match status" value="1"/>
</dbReference>
<dbReference type="InterPro" id="IPR022896">
    <property type="entry name" value="TrioseP_Isoase_bac/euk"/>
</dbReference>
<dbReference type="SUPFAM" id="SSF51351">
    <property type="entry name" value="Triosephosphate isomerase (TIM)"/>
    <property type="match status" value="1"/>
</dbReference>
<comment type="function">
    <text evidence="9">Involved in the gluconeogenesis. Catalyzes stereospecifically the conversion of dihydroxyacetone phosphate (DHAP) to D-glyceraldehyde-3-phosphate (G3P).</text>
</comment>
<gene>
    <name evidence="9" type="primary">tpiA</name>
    <name evidence="11" type="ORF">SAMN02746019_00010430</name>
</gene>
<dbReference type="FunCoup" id="A0A212R543">
    <property type="interactions" value="412"/>
</dbReference>
<dbReference type="RefSeq" id="WP_088571457.1">
    <property type="nucleotide sequence ID" value="NZ_FYEK01000029.1"/>
</dbReference>
<dbReference type="InterPro" id="IPR013785">
    <property type="entry name" value="Aldolase_TIM"/>
</dbReference>
<evidence type="ECO:0000256" key="10">
    <source>
        <dbReference type="RuleBase" id="RU363013"/>
    </source>
</evidence>
<dbReference type="HAMAP" id="MF_00147_B">
    <property type="entry name" value="TIM_B"/>
    <property type="match status" value="1"/>
</dbReference>
<keyword evidence="12" id="KW-1185">Reference proteome</keyword>
<comment type="pathway">
    <text evidence="1 9 10">Carbohydrate degradation; glycolysis; D-glyceraldehyde 3-phosphate from glycerone phosphate: step 1/1.</text>
</comment>
<name>A0A212R543_9CHLR</name>
<dbReference type="GO" id="GO:0005829">
    <property type="term" value="C:cytosol"/>
    <property type="evidence" value="ECO:0007669"/>
    <property type="project" value="TreeGrafter"/>
</dbReference>
<dbReference type="Proteomes" id="UP000197025">
    <property type="component" value="Unassembled WGS sequence"/>
</dbReference>
<sequence length="254" mass="27495">MRQPLIAGNWKMHKTAAEGQALAQAIRQGLQTDQVEVVLCPPFTALSAVHAVLHGSSIRLGAQNMHWEDAGAFTGEISPVMLKEWCRYVILGHSERRQHFHEDDEMIRRKVAAALRHGLTPILCVGETLAQREAGETGAVVAAQTRRALEGLTPEQAMGVVIAYEPVWAIGTGRAATGADAEEVIRRWIRGTLAEHFGVEVAQRVRVLYGGSVTPENIAEFVCRPSIDGALVGGASLRAESFLGIIHETARAKA</sequence>
<keyword evidence="8 9" id="KW-0413">Isomerase</keyword>
<evidence type="ECO:0000313" key="11">
    <source>
        <dbReference type="EMBL" id="SNB67152.1"/>
    </source>
</evidence>
<dbReference type="InParanoid" id="A0A212R543"/>
<dbReference type="PANTHER" id="PTHR21139">
    <property type="entry name" value="TRIOSEPHOSPHATE ISOMERASE"/>
    <property type="match status" value="1"/>
</dbReference>
<dbReference type="FunFam" id="3.20.20.70:FF:000016">
    <property type="entry name" value="Triosephosphate isomerase"/>
    <property type="match status" value="1"/>
</dbReference>
<accession>A0A212R543</accession>
<feature type="active site" description="Electrophile" evidence="9">
    <location>
        <position position="93"/>
    </location>
</feature>
<feature type="binding site" evidence="9">
    <location>
        <position position="212"/>
    </location>
    <ligand>
        <name>substrate</name>
    </ligand>
</feature>
<evidence type="ECO:0000256" key="6">
    <source>
        <dbReference type="ARBA" id="ARBA00022490"/>
    </source>
</evidence>
<proteinExistence type="inferred from homology"/>
<dbReference type="EMBL" id="FYEK01000029">
    <property type="protein sequence ID" value="SNB67152.1"/>
    <property type="molecule type" value="Genomic_DNA"/>
</dbReference>
<evidence type="ECO:0000313" key="12">
    <source>
        <dbReference type="Proteomes" id="UP000197025"/>
    </source>
</evidence>
<keyword evidence="7 9" id="KW-0324">Glycolysis</keyword>
<reference evidence="12" key="1">
    <citation type="submission" date="2017-06" db="EMBL/GenBank/DDBJ databases">
        <authorList>
            <person name="Varghese N."/>
            <person name="Submissions S."/>
        </authorList>
    </citation>
    <scope>NUCLEOTIDE SEQUENCE [LARGE SCALE GENOMIC DNA]</scope>
    <source>
        <strain evidence="12">JAD2</strain>
    </source>
</reference>
<dbReference type="GO" id="GO:0006094">
    <property type="term" value="P:gluconeogenesis"/>
    <property type="evidence" value="ECO:0007669"/>
    <property type="project" value="UniProtKB-UniRule"/>
</dbReference>
<organism evidence="11 12">
    <name type="scientific">Thermoflexus hugenholtzii JAD2</name>
    <dbReference type="NCBI Taxonomy" id="877466"/>
    <lineage>
        <taxon>Bacteria</taxon>
        <taxon>Bacillati</taxon>
        <taxon>Chloroflexota</taxon>
        <taxon>Thermoflexia</taxon>
        <taxon>Thermoflexales</taxon>
        <taxon>Thermoflexaceae</taxon>
        <taxon>Thermoflexus</taxon>
    </lineage>
</organism>
<comment type="catalytic activity">
    <reaction evidence="9 10">
        <text>D-glyceraldehyde 3-phosphate = dihydroxyacetone phosphate</text>
        <dbReference type="Rhea" id="RHEA:18585"/>
        <dbReference type="ChEBI" id="CHEBI:57642"/>
        <dbReference type="ChEBI" id="CHEBI:59776"/>
        <dbReference type="EC" id="5.3.1.1"/>
    </reaction>
</comment>
<comment type="subunit">
    <text evidence="9 10">Homodimer.</text>
</comment>
<comment type="pathway">
    <text evidence="9 10">Carbohydrate biosynthesis; gluconeogenesis.</text>
</comment>
<dbReference type="OrthoDB" id="9809429at2"/>
<protein>
    <recommendedName>
        <fullName evidence="4 9">Triosephosphate isomerase</fullName>
        <shortName evidence="9">TIM</shortName>
        <shortName evidence="9">TPI</shortName>
        <ecNumber evidence="3 9">5.3.1.1</ecNumber>
    </recommendedName>
    <alternativeName>
        <fullName evidence="9">Triose-phosphate isomerase</fullName>
    </alternativeName>
</protein>
<feature type="active site" description="Proton acceptor" evidence="9">
    <location>
        <position position="165"/>
    </location>
</feature>
<evidence type="ECO:0000256" key="5">
    <source>
        <dbReference type="ARBA" id="ARBA00022432"/>
    </source>
</evidence>
<dbReference type="AlphaFoldDB" id="A0A212R543"/>
<comment type="similarity">
    <text evidence="2 9 10">Belongs to the triosephosphate isomerase family.</text>
</comment>
<dbReference type="GO" id="GO:0046166">
    <property type="term" value="P:glyceraldehyde-3-phosphate biosynthetic process"/>
    <property type="evidence" value="ECO:0007669"/>
    <property type="project" value="TreeGrafter"/>
</dbReference>